<feature type="domain" description="SusD-like N-terminal" evidence="8">
    <location>
        <begin position="20"/>
        <end position="229"/>
    </location>
</feature>
<feature type="domain" description="RagB/SusD" evidence="7">
    <location>
        <begin position="349"/>
        <end position="433"/>
    </location>
</feature>
<dbReference type="Pfam" id="PF14322">
    <property type="entry name" value="SusD-like_3"/>
    <property type="match status" value="1"/>
</dbReference>
<dbReference type="Proteomes" id="UP001597440">
    <property type="component" value="Unassembled WGS sequence"/>
</dbReference>
<keyword evidence="3 6" id="KW-0732">Signal</keyword>
<dbReference type="Gene3D" id="1.25.40.900">
    <property type="match status" value="1"/>
</dbReference>
<dbReference type="InterPro" id="IPR011990">
    <property type="entry name" value="TPR-like_helical_dom_sf"/>
</dbReference>
<name>A0ABW5KYX5_9SPHI</name>
<dbReference type="InterPro" id="IPR033985">
    <property type="entry name" value="SusD-like_N"/>
</dbReference>
<evidence type="ECO:0000313" key="10">
    <source>
        <dbReference type="Proteomes" id="UP001597440"/>
    </source>
</evidence>
<sequence length="470" mass="54166">MKIKYLILLSCVFLFSACNKWLDVELADKVPQEKLFSTEQGYQEALAGVYSAMASENLYGKRLSMEVLDLLAQYYNYNSISADYEKLKAFDYKDEKVESTFLGIWNKLYTAISATNNIIYWAEKDVDVLTPKVKSQVLGEAYALRAYLHFDLVRLFAPDVKRSPKAQGIPYNTQFGVSLPPIYTVEQCVQLVMDDLREAERLLADDPIIGVKPYEMTNKNDADKYVARMNLFAVKGLMARVSLMRNDKNNAIKYAKEVIESNRFKLLNFASADKPDEEIDILFSDEHIFSLRNRKISDYSKALHFSSTPESGGSKAALLTFGSRFQWYEGNNDDIRNIKWFSTVDGSFMKFTVDNTKNIFRKMPMIKLSEMYLILAEAYLGVDDMRAQAYINELRNHRIRNNAPWGYLTMEYIFDELKREMVGEGQLWYVYKRLNLGIPINSGTIGVLPPSDDIFVFPMPRKEIENGHRN</sequence>
<dbReference type="SUPFAM" id="SSF48452">
    <property type="entry name" value="TPR-like"/>
    <property type="match status" value="1"/>
</dbReference>
<evidence type="ECO:0000256" key="5">
    <source>
        <dbReference type="ARBA" id="ARBA00023237"/>
    </source>
</evidence>
<feature type="chain" id="PRO_5045694348" evidence="6">
    <location>
        <begin position="22"/>
        <end position="470"/>
    </location>
</feature>
<evidence type="ECO:0000313" key="9">
    <source>
        <dbReference type="EMBL" id="MFD2553515.1"/>
    </source>
</evidence>
<comment type="similarity">
    <text evidence="2">Belongs to the SusD family.</text>
</comment>
<dbReference type="Gene3D" id="1.25.40.390">
    <property type="match status" value="1"/>
</dbReference>
<reference evidence="10" key="1">
    <citation type="journal article" date="2019" name="Int. J. Syst. Evol. Microbiol.">
        <title>The Global Catalogue of Microorganisms (GCM) 10K type strain sequencing project: providing services to taxonomists for standard genome sequencing and annotation.</title>
        <authorList>
            <consortium name="The Broad Institute Genomics Platform"/>
            <consortium name="The Broad Institute Genome Sequencing Center for Infectious Disease"/>
            <person name="Wu L."/>
            <person name="Ma J."/>
        </authorList>
    </citation>
    <scope>NUCLEOTIDE SEQUENCE [LARGE SCALE GENOMIC DNA]</scope>
    <source>
        <strain evidence="10">KCTC 52298</strain>
    </source>
</reference>
<dbReference type="EMBL" id="JBHULD010000004">
    <property type="protein sequence ID" value="MFD2553515.1"/>
    <property type="molecule type" value="Genomic_DNA"/>
</dbReference>
<proteinExistence type="inferred from homology"/>
<evidence type="ECO:0000256" key="3">
    <source>
        <dbReference type="ARBA" id="ARBA00022729"/>
    </source>
</evidence>
<evidence type="ECO:0000256" key="2">
    <source>
        <dbReference type="ARBA" id="ARBA00006275"/>
    </source>
</evidence>
<keyword evidence="4" id="KW-0472">Membrane</keyword>
<feature type="signal peptide" evidence="6">
    <location>
        <begin position="1"/>
        <end position="21"/>
    </location>
</feature>
<comment type="subcellular location">
    <subcellularLocation>
        <location evidence="1">Cell outer membrane</location>
    </subcellularLocation>
</comment>
<evidence type="ECO:0000259" key="7">
    <source>
        <dbReference type="Pfam" id="PF07980"/>
    </source>
</evidence>
<dbReference type="RefSeq" id="WP_210355134.1">
    <property type="nucleotide sequence ID" value="NZ_JAEQMU010000004.1"/>
</dbReference>
<keyword evidence="5" id="KW-0998">Cell outer membrane</keyword>
<gene>
    <name evidence="9" type="ORF">ACFSQW_03880</name>
</gene>
<evidence type="ECO:0000256" key="1">
    <source>
        <dbReference type="ARBA" id="ARBA00004442"/>
    </source>
</evidence>
<protein>
    <submittedName>
        <fullName evidence="9">RagB/SusD family nutrient uptake outer membrane protein</fullName>
    </submittedName>
</protein>
<evidence type="ECO:0000259" key="8">
    <source>
        <dbReference type="Pfam" id="PF14322"/>
    </source>
</evidence>
<dbReference type="Pfam" id="PF07980">
    <property type="entry name" value="SusD_RagB"/>
    <property type="match status" value="1"/>
</dbReference>
<evidence type="ECO:0000256" key="6">
    <source>
        <dbReference type="SAM" id="SignalP"/>
    </source>
</evidence>
<dbReference type="InterPro" id="IPR012944">
    <property type="entry name" value="SusD_RagB_dom"/>
</dbReference>
<keyword evidence="10" id="KW-1185">Reference proteome</keyword>
<accession>A0ABW5KYX5</accession>
<dbReference type="PROSITE" id="PS51257">
    <property type="entry name" value="PROKAR_LIPOPROTEIN"/>
    <property type="match status" value="1"/>
</dbReference>
<evidence type="ECO:0000256" key="4">
    <source>
        <dbReference type="ARBA" id="ARBA00023136"/>
    </source>
</evidence>
<organism evidence="9 10">
    <name type="scientific">Sphingobacterium tabacisoli</name>
    <dbReference type="NCBI Taxonomy" id="2044855"/>
    <lineage>
        <taxon>Bacteria</taxon>
        <taxon>Pseudomonadati</taxon>
        <taxon>Bacteroidota</taxon>
        <taxon>Sphingobacteriia</taxon>
        <taxon>Sphingobacteriales</taxon>
        <taxon>Sphingobacteriaceae</taxon>
        <taxon>Sphingobacterium</taxon>
    </lineage>
</organism>
<dbReference type="Gene3D" id="2.20.20.130">
    <property type="match status" value="1"/>
</dbReference>
<comment type="caution">
    <text evidence="9">The sequence shown here is derived from an EMBL/GenBank/DDBJ whole genome shotgun (WGS) entry which is preliminary data.</text>
</comment>